<dbReference type="Pfam" id="PF13578">
    <property type="entry name" value="Methyltransf_24"/>
    <property type="match status" value="1"/>
</dbReference>
<dbReference type="GO" id="GO:0008168">
    <property type="term" value="F:methyltransferase activity"/>
    <property type="evidence" value="ECO:0007669"/>
    <property type="project" value="UniProtKB-KW"/>
</dbReference>
<accession>A0A840YN33</accession>
<gene>
    <name evidence="1" type="ORF">FHT02_002732</name>
</gene>
<keyword evidence="1" id="KW-0489">Methyltransferase</keyword>
<evidence type="ECO:0000313" key="1">
    <source>
        <dbReference type="EMBL" id="MBB5711486.1"/>
    </source>
</evidence>
<name>A0A840YN33_9SPHN</name>
<proteinExistence type="predicted"/>
<protein>
    <submittedName>
        <fullName evidence="1">Putative O-methyltransferase YrrM</fullName>
    </submittedName>
</protein>
<dbReference type="Gene3D" id="3.40.50.150">
    <property type="entry name" value="Vaccinia Virus protein VP39"/>
    <property type="match status" value="1"/>
</dbReference>
<dbReference type="InterPro" id="IPR029063">
    <property type="entry name" value="SAM-dependent_MTases_sf"/>
</dbReference>
<comment type="caution">
    <text evidence="1">The sequence shown here is derived from an EMBL/GenBank/DDBJ whole genome shotgun (WGS) entry which is preliminary data.</text>
</comment>
<dbReference type="RefSeq" id="WP_184088363.1">
    <property type="nucleotide sequence ID" value="NZ_JACIJF010000008.1"/>
</dbReference>
<organism evidence="1 2">
    <name type="scientific">Sphingomonas xinjiangensis</name>
    <dbReference type="NCBI Taxonomy" id="643568"/>
    <lineage>
        <taxon>Bacteria</taxon>
        <taxon>Pseudomonadati</taxon>
        <taxon>Pseudomonadota</taxon>
        <taxon>Alphaproteobacteria</taxon>
        <taxon>Sphingomonadales</taxon>
        <taxon>Sphingomonadaceae</taxon>
        <taxon>Sphingomonas</taxon>
    </lineage>
</organism>
<sequence>MTSRELTSFLPRADDDVWPDGVRRTPAEIAQLIFFGLLNWPWLLRSLSGGSAEAKAALVERLGLAPDALPHLGSWKADTGFLTLLVDQIEAERPEIVVELGAGASSLVVARALQRNGGGRLISCDQHAGFVQATRQWLRDNGVDADLRATPFRRAPSGWPGIWYDHGNLPARIDLLIIDGPPWTIHPFVRGAAETLFDRLPVGGTVLLDDAARPGERVVAQRWRRRWPGIEFALVHAGTKGTLVGTRVR</sequence>
<dbReference type="AlphaFoldDB" id="A0A840YN33"/>
<keyword evidence="1" id="KW-0808">Transferase</keyword>
<reference evidence="1 2" key="1">
    <citation type="submission" date="2020-08" db="EMBL/GenBank/DDBJ databases">
        <title>Genomic Encyclopedia of Type Strains, Phase IV (KMG-IV): sequencing the most valuable type-strain genomes for metagenomic binning, comparative biology and taxonomic classification.</title>
        <authorList>
            <person name="Goeker M."/>
        </authorList>
    </citation>
    <scope>NUCLEOTIDE SEQUENCE [LARGE SCALE GENOMIC DNA]</scope>
    <source>
        <strain evidence="1 2">DSM 26736</strain>
    </source>
</reference>
<keyword evidence="2" id="KW-1185">Reference proteome</keyword>
<dbReference type="EMBL" id="JACIJF010000008">
    <property type="protein sequence ID" value="MBB5711486.1"/>
    <property type="molecule type" value="Genomic_DNA"/>
</dbReference>
<dbReference type="Proteomes" id="UP000527143">
    <property type="component" value="Unassembled WGS sequence"/>
</dbReference>
<dbReference type="GO" id="GO:0032259">
    <property type="term" value="P:methylation"/>
    <property type="evidence" value="ECO:0007669"/>
    <property type="project" value="UniProtKB-KW"/>
</dbReference>
<evidence type="ECO:0000313" key="2">
    <source>
        <dbReference type="Proteomes" id="UP000527143"/>
    </source>
</evidence>
<dbReference type="SUPFAM" id="SSF53335">
    <property type="entry name" value="S-adenosyl-L-methionine-dependent methyltransferases"/>
    <property type="match status" value="1"/>
</dbReference>